<proteinExistence type="predicted"/>
<dbReference type="Proteomes" id="UP000625711">
    <property type="component" value="Unassembled WGS sequence"/>
</dbReference>
<keyword evidence="2" id="KW-1185">Reference proteome</keyword>
<protein>
    <submittedName>
        <fullName evidence="1">Uncharacterized protein</fullName>
    </submittedName>
</protein>
<accession>A0A834MHJ1</accession>
<name>A0A834MHJ1_RHYFE</name>
<dbReference type="OrthoDB" id="6777924at2759"/>
<sequence length="97" mass="10770">MTVINSDITSSFEDEDVSPLLDDDITTRGMARLSSAATCLVAGVEYTHGQQHDAIRLSELLKCNFPKQIHQDRLQLLTVMAECGTLVRQSQSDVFSR</sequence>
<reference evidence="1" key="1">
    <citation type="submission" date="2020-08" db="EMBL/GenBank/DDBJ databases">
        <title>Genome sequencing and assembly of the red palm weevil Rhynchophorus ferrugineus.</title>
        <authorList>
            <person name="Dias G.B."/>
            <person name="Bergman C.M."/>
            <person name="Manee M."/>
        </authorList>
    </citation>
    <scope>NUCLEOTIDE SEQUENCE</scope>
    <source>
        <strain evidence="1">AA-2017</strain>
        <tissue evidence="1">Whole larva</tissue>
    </source>
</reference>
<gene>
    <name evidence="1" type="ORF">GWI33_022485</name>
</gene>
<organism evidence="1 2">
    <name type="scientific">Rhynchophorus ferrugineus</name>
    <name type="common">Red palm weevil</name>
    <name type="synonym">Curculio ferrugineus</name>
    <dbReference type="NCBI Taxonomy" id="354439"/>
    <lineage>
        <taxon>Eukaryota</taxon>
        <taxon>Metazoa</taxon>
        <taxon>Ecdysozoa</taxon>
        <taxon>Arthropoda</taxon>
        <taxon>Hexapoda</taxon>
        <taxon>Insecta</taxon>
        <taxon>Pterygota</taxon>
        <taxon>Neoptera</taxon>
        <taxon>Endopterygota</taxon>
        <taxon>Coleoptera</taxon>
        <taxon>Polyphaga</taxon>
        <taxon>Cucujiformia</taxon>
        <taxon>Curculionidae</taxon>
        <taxon>Dryophthorinae</taxon>
        <taxon>Rhynchophorus</taxon>
    </lineage>
</organism>
<dbReference type="EMBL" id="JAACXV010000082">
    <property type="protein sequence ID" value="KAF7284126.1"/>
    <property type="molecule type" value="Genomic_DNA"/>
</dbReference>
<evidence type="ECO:0000313" key="1">
    <source>
        <dbReference type="EMBL" id="KAF7284126.1"/>
    </source>
</evidence>
<dbReference type="AlphaFoldDB" id="A0A834MHJ1"/>
<evidence type="ECO:0000313" key="2">
    <source>
        <dbReference type="Proteomes" id="UP000625711"/>
    </source>
</evidence>
<comment type="caution">
    <text evidence="1">The sequence shown here is derived from an EMBL/GenBank/DDBJ whole genome shotgun (WGS) entry which is preliminary data.</text>
</comment>